<dbReference type="GO" id="GO:0008194">
    <property type="term" value="F:UDP-glycosyltransferase activity"/>
    <property type="evidence" value="ECO:0007669"/>
    <property type="project" value="InterPro"/>
</dbReference>
<sequence>MTELALGLELSGQRFIWVVKSPNETVKNANYFNVQGIEDPSSFLPHGFLERTKEVGLVVPSWAPQVQVLSHQSTGGFLTHCGWNSTLESIVHGVPLIAWPLYAEQRMNRVLLVDGLKVALGVKLNDKGIVESQDISKHVRGLIEGDEGKLLRSKMKEFEEAAKLALSQEGSSTKSLAEVAQVWKSLKT</sequence>
<dbReference type="SUPFAM" id="SSF53756">
    <property type="entry name" value="UDP-Glycosyltransferase/glycogen phosphorylase"/>
    <property type="match status" value="1"/>
</dbReference>
<dbReference type="OrthoDB" id="5835829at2759"/>
<proteinExistence type="inferred from homology"/>
<dbReference type="PROSITE" id="PS00375">
    <property type="entry name" value="UDPGT"/>
    <property type="match status" value="1"/>
</dbReference>
<dbReference type="Proteomes" id="UP000250321">
    <property type="component" value="Unassembled WGS sequence"/>
</dbReference>
<name>A0A314V1C7_PRUYE</name>
<dbReference type="Gene3D" id="3.40.50.2000">
    <property type="entry name" value="Glycogen Phosphorylase B"/>
    <property type="match status" value="1"/>
</dbReference>
<comment type="similarity">
    <text evidence="1 4">Belongs to the UDP-glycosyltransferase family.</text>
</comment>
<accession>A0A314V1C7</accession>
<dbReference type="EMBL" id="PJQY01002805">
    <property type="protein sequence ID" value="PQM42554.1"/>
    <property type="molecule type" value="Genomic_DNA"/>
</dbReference>
<keyword evidence="3 4" id="KW-0808">Transferase</keyword>
<dbReference type="InterPro" id="IPR035595">
    <property type="entry name" value="UDP_glycos_trans_CS"/>
</dbReference>
<dbReference type="CDD" id="cd03784">
    <property type="entry name" value="GT1_Gtf-like"/>
    <property type="match status" value="1"/>
</dbReference>
<organism evidence="5 6">
    <name type="scientific">Prunus yedoensis var. nudiflora</name>
    <dbReference type="NCBI Taxonomy" id="2094558"/>
    <lineage>
        <taxon>Eukaryota</taxon>
        <taxon>Viridiplantae</taxon>
        <taxon>Streptophyta</taxon>
        <taxon>Embryophyta</taxon>
        <taxon>Tracheophyta</taxon>
        <taxon>Spermatophyta</taxon>
        <taxon>Magnoliopsida</taxon>
        <taxon>eudicotyledons</taxon>
        <taxon>Gunneridae</taxon>
        <taxon>Pentapetalae</taxon>
        <taxon>rosids</taxon>
        <taxon>fabids</taxon>
        <taxon>Rosales</taxon>
        <taxon>Rosaceae</taxon>
        <taxon>Amygdaloideae</taxon>
        <taxon>Amygdaleae</taxon>
        <taxon>Prunus</taxon>
    </lineage>
</organism>
<protein>
    <submittedName>
        <fullName evidence="5">Hydroquinone glucosyltransferase</fullName>
    </submittedName>
</protein>
<evidence type="ECO:0000256" key="4">
    <source>
        <dbReference type="RuleBase" id="RU003718"/>
    </source>
</evidence>
<dbReference type="STRING" id="2094558.A0A314V1C7"/>
<reference evidence="5 6" key="1">
    <citation type="submission" date="2018-02" db="EMBL/GenBank/DDBJ databases">
        <title>Draft genome of wild Prunus yedoensis var. nudiflora.</title>
        <authorList>
            <person name="Baek S."/>
            <person name="Kim J.-H."/>
            <person name="Choi K."/>
            <person name="Kim G.-B."/>
            <person name="Cho A."/>
            <person name="Jang H."/>
            <person name="Shin C.-H."/>
            <person name="Yu H.-J."/>
            <person name="Mun J.-H."/>
        </authorList>
    </citation>
    <scope>NUCLEOTIDE SEQUENCE [LARGE SCALE GENOMIC DNA]</scope>
    <source>
        <strain evidence="6">cv. Jeju island</strain>
        <tissue evidence="5">Leaf</tissue>
    </source>
</reference>
<dbReference type="PANTHER" id="PTHR48046:SF1">
    <property type="entry name" value="GLYCOSYLTRANSFERASE-RELATED"/>
    <property type="match status" value="1"/>
</dbReference>
<evidence type="ECO:0000256" key="2">
    <source>
        <dbReference type="ARBA" id="ARBA00022676"/>
    </source>
</evidence>
<comment type="caution">
    <text evidence="5">The sequence shown here is derived from an EMBL/GenBank/DDBJ whole genome shotgun (WGS) entry which is preliminary data.</text>
</comment>
<evidence type="ECO:0000313" key="5">
    <source>
        <dbReference type="EMBL" id="PQM42554.1"/>
    </source>
</evidence>
<evidence type="ECO:0000256" key="1">
    <source>
        <dbReference type="ARBA" id="ARBA00009995"/>
    </source>
</evidence>
<keyword evidence="2 4" id="KW-0328">Glycosyltransferase</keyword>
<evidence type="ECO:0000313" key="6">
    <source>
        <dbReference type="Proteomes" id="UP000250321"/>
    </source>
</evidence>
<evidence type="ECO:0000256" key="3">
    <source>
        <dbReference type="ARBA" id="ARBA00022679"/>
    </source>
</evidence>
<dbReference type="PANTHER" id="PTHR48046">
    <property type="entry name" value="UDP-GLYCOSYLTRANSFERASE 72E1"/>
    <property type="match status" value="1"/>
</dbReference>
<dbReference type="FunFam" id="3.40.50.2000:FF:000056">
    <property type="entry name" value="Glycosyltransferase"/>
    <property type="match status" value="1"/>
</dbReference>
<dbReference type="Pfam" id="PF00201">
    <property type="entry name" value="UDPGT"/>
    <property type="match status" value="1"/>
</dbReference>
<dbReference type="InterPro" id="IPR002213">
    <property type="entry name" value="UDP_glucos_trans"/>
</dbReference>
<gene>
    <name evidence="5" type="ORF">Pyn_25875</name>
</gene>
<dbReference type="AlphaFoldDB" id="A0A314V1C7"/>
<keyword evidence="6" id="KW-1185">Reference proteome</keyword>